<dbReference type="InterPro" id="IPR020084">
    <property type="entry name" value="NUDIX_hydrolase_CS"/>
</dbReference>
<keyword evidence="7" id="KW-0694">RNA-binding</keyword>
<evidence type="ECO:0000256" key="4">
    <source>
        <dbReference type="ARBA" id="ARBA00022490"/>
    </source>
</evidence>
<evidence type="ECO:0000313" key="10">
    <source>
        <dbReference type="EMBL" id="KAF3556562.1"/>
    </source>
</evidence>
<dbReference type="FunFam" id="3.90.79.10:FF:000003">
    <property type="entry name" value="M7GpppN-mRNA hydrolase isoform 2"/>
    <property type="match status" value="1"/>
</dbReference>
<evidence type="ECO:0000259" key="9">
    <source>
        <dbReference type="PROSITE" id="PS51462"/>
    </source>
</evidence>
<evidence type="ECO:0000256" key="3">
    <source>
        <dbReference type="ARBA" id="ARBA00005279"/>
    </source>
</evidence>
<dbReference type="EMBL" id="QGKX02000996">
    <property type="protein sequence ID" value="KAF3556562.1"/>
    <property type="molecule type" value="Genomic_DNA"/>
</dbReference>
<dbReference type="PANTHER" id="PTHR23114:SF26">
    <property type="entry name" value="NUDIX HYDROLASE DOMAIN-CONTAINING PROTEIN"/>
    <property type="match status" value="1"/>
</dbReference>
<feature type="domain" description="Nudix hydrolase" evidence="9">
    <location>
        <begin position="13"/>
        <end position="144"/>
    </location>
</feature>
<dbReference type="AlphaFoldDB" id="A0A8S9QRW0"/>
<name>A0A8S9QRW0_BRACR</name>
<dbReference type="Gene3D" id="3.90.79.10">
    <property type="entry name" value="Nucleoside Triphosphate Pyrophosphohydrolase"/>
    <property type="match status" value="1"/>
</dbReference>
<evidence type="ECO:0000313" key="11">
    <source>
        <dbReference type="Proteomes" id="UP000712600"/>
    </source>
</evidence>
<evidence type="ECO:0000256" key="6">
    <source>
        <dbReference type="ARBA" id="ARBA00022801"/>
    </source>
</evidence>
<dbReference type="GO" id="GO:0000184">
    <property type="term" value="P:nuclear-transcribed mRNA catabolic process, nonsense-mediated decay"/>
    <property type="evidence" value="ECO:0007669"/>
    <property type="project" value="InterPro"/>
</dbReference>
<evidence type="ECO:0000256" key="1">
    <source>
        <dbReference type="ARBA" id="ARBA00001936"/>
    </source>
</evidence>
<keyword evidence="6" id="KW-0378">Hydrolase</keyword>
<accession>A0A8S9QRW0</accession>
<dbReference type="InterPro" id="IPR044099">
    <property type="entry name" value="Dcp2_NUDIX"/>
</dbReference>
<keyword evidence="4" id="KW-0963">Cytoplasm</keyword>
<protein>
    <recommendedName>
        <fullName evidence="9">Nudix hydrolase domain-containing protein</fullName>
    </recommendedName>
</protein>
<dbReference type="Pfam" id="PF00293">
    <property type="entry name" value="NUDIX"/>
    <property type="match status" value="1"/>
</dbReference>
<dbReference type="GO" id="GO:0046872">
    <property type="term" value="F:metal ion binding"/>
    <property type="evidence" value="ECO:0007669"/>
    <property type="project" value="UniProtKB-KW"/>
</dbReference>
<evidence type="ECO:0000256" key="5">
    <source>
        <dbReference type="ARBA" id="ARBA00022723"/>
    </source>
</evidence>
<comment type="similarity">
    <text evidence="3">Belongs to the Nudix hydrolase family. DCP2 subfamily.</text>
</comment>
<keyword evidence="5" id="KW-0479">Metal-binding</keyword>
<evidence type="ECO:0000256" key="8">
    <source>
        <dbReference type="ARBA" id="ARBA00023211"/>
    </source>
</evidence>
<organism evidence="10 11">
    <name type="scientific">Brassica cretica</name>
    <name type="common">Mustard</name>
    <dbReference type="NCBI Taxonomy" id="69181"/>
    <lineage>
        <taxon>Eukaryota</taxon>
        <taxon>Viridiplantae</taxon>
        <taxon>Streptophyta</taxon>
        <taxon>Embryophyta</taxon>
        <taxon>Tracheophyta</taxon>
        <taxon>Spermatophyta</taxon>
        <taxon>Magnoliopsida</taxon>
        <taxon>eudicotyledons</taxon>
        <taxon>Gunneridae</taxon>
        <taxon>Pentapetalae</taxon>
        <taxon>rosids</taxon>
        <taxon>malvids</taxon>
        <taxon>Brassicales</taxon>
        <taxon>Brassicaceae</taxon>
        <taxon>Brassiceae</taxon>
        <taxon>Brassica</taxon>
    </lineage>
</organism>
<gene>
    <name evidence="10" type="ORF">F2Q69_00016171</name>
</gene>
<dbReference type="InterPro" id="IPR000086">
    <property type="entry name" value="NUDIX_hydrolase_dom"/>
</dbReference>
<dbReference type="InterPro" id="IPR015797">
    <property type="entry name" value="NUDIX_hydrolase-like_dom_sf"/>
</dbReference>
<dbReference type="GO" id="GO:0140933">
    <property type="term" value="F:5'-(N(7)-methylguanosine 5'-triphospho)-[mRNA] hydrolase activity"/>
    <property type="evidence" value="ECO:0007669"/>
    <property type="project" value="InterPro"/>
</dbReference>
<comment type="subcellular location">
    <subcellularLocation>
        <location evidence="2">Cytoplasm</location>
    </subcellularLocation>
</comment>
<dbReference type="PROSITE" id="PS00893">
    <property type="entry name" value="NUDIX_BOX"/>
    <property type="match status" value="1"/>
</dbReference>
<reference evidence="10" key="1">
    <citation type="submission" date="2019-12" db="EMBL/GenBank/DDBJ databases">
        <title>Genome sequencing and annotation of Brassica cretica.</title>
        <authorList>
            <person name="Studholme D.J."/>
            <person name="Sarris P."/>
        </authorList>
    </citation>
    <scope>NUCLEOTIDE SEQUENCE</scope>
    <source>
        <strain evidence="10">PFS-109/04</strain>
        <tissue evidence="10">Leaf</tissue>
    </source>
</reference>
<dbReference type="Proteomes" id="UP000712600">
    <property type="component" value="Unassembled WGS sequence"/>
</dbReference>
<dbReference type="PROSITE" id="PS51462">
    <property type="entry name" value="NUDIX"/>
    <property type="match status" value="1"/>
</dbReference>
<keyword evidence="8" id="KW-0464">Manganese</keyword>
<dbReference type="GO" id="GO:0003723">
    <property type="term" value="F:RNA binding"/>
    <property type="evidence" value="ECO:0007669"/>
    <property type="project" value="UniProtKB-KW"/>
</dbReference>
<dbReference type="CDD" id="cd03672">
    <property type="entry name" value="NUDIX_Dcp2p_Nudt20"/>
    <property type="match status" value="1"/>
</dbReference>
<proteinExistence type="inferred from homology"/>
<dbReference type="PANTHER" id="PTHR23114">
    <property type="entry name" value="M7GPPPN-MRNA HYDROLASE"/>
    <property type="match status" value="1"/>
</dbReference>
<sequence length="304" mass="34738">MDMIFRDFFSYKSRIPVTGAIILDETYERCLLVKGWKQSSNWSFPRGKKNTNEEDDVCAIREVLEETGCDVSKLLNKEEYIEITFEGKKRVRLYIVVGVRDDTAFAPLTKKEISQISWFRLDGLESGFAGLKLFEVAPFLASLKSWISKHLSPLSIDKPLKPPPLCVWTATKKTTTTITITTTERRYNVKPWRQSLKIACKTRNSVCVPDSGHLLQRIRFPRTSYLENSTIVSRSGTSVDSLNRLLETLDPCLQDELLQSQGNEAGFVKFFCGIFMRTSFSIAQATDRRTHLIPPPNIPPFLRE</sequence>
<comment type="cofactor">
    <cofactor evidence="1">
        <name>Mn(2+)</name>
        <dbReference type="ChEBI" id="CHEBI:29035"/>
    </cofactor>
</comment>
<comment type="caution">
    <text evidence="10">The sequence shown here is derived from an EMBL/GenBank/DDBJ whole genome shotgun (WGS) entry which is preliminary data.</text>
</comment>
<dbReference type="GO" id="GO:0000290">
    <property type="term" value="P:deadenylation-dependent decapping of nuclear-transcribed mRNA"/>
    <property type="evidence" value="ECO:0007669"/>
    <property type="project" value="InterPro"/>
</dbReference>
<dbReference type="SUPFAM" id="SSF55811">
    <property type="entry name" value="Nudix"/>
    <property type="match status" value="1"/>
</dbReference>
<evidence type="ECO:0000256" key="2">
    <source>
        <dbReference type="ARBA" id="ARBA00004496"/>
    </source>
</evidence>
<evidence type="ECO:0000256" key="7">
    <source>
        <dbReference type="ARBA" id="ARBA00022884"/>
    </source>
</evidence>
<dbReference type="GO" id="GO:0005737">
    <property type="term" value="C:cytoplasm"/>
    <property type="evidence" value="ECO:0007669"/>
    <property type="project" value="UniProtKB-SubCell"/>
</dbReference>